<gene>
    <name evidence="1" type="ORF">AV530_006600</name>
</gene>
<reference evidence="1 2" key="1">
    <citation type="submission" date="2016-02" db="EMBL/GenBank/DDBJ databases">
        <title>Band-tailed pigeon sequencing and assembly.</title>
        <authorList>
            <person name="Soares A.E."/>
            <person name="Novak B.J."/>
            <person name="Rice E.S."/>
            <person name="O'Connell B."/>
            <person name="Chang D."/>
            <person name="Weber S."/>
            <person name="Shapiro B."/>
        </authorList>
    </citation>
    <scope>NUCLEOTIDE SEQUENCE [LARGE SCALE GENOMIC DNA]</scope>
    <source>
        <strain evidence="1">BTP2013</strain>
        <tissue evidence="1">Blood</tissue>
    </source>
</reference>
<proteinExistence type="predicted"/>
<dbReference type="Proteomes" id="UP000190648">
    <property type="component" value="Unassembled WGS sequence"/>
</dbReference>
<sequence>MNKCCSLLETPACKCREAGKDKCFVYDQGTLLTVMNLDPKVMTFEACSWMSEGHVVDLTGRRSGHKIIDMIYKRHPLWKTFT</sequence>
<evidence type="ECO:0000313" key="1">
    <source>
        <dbReference type="EMBL" id="OPJ83769.1"/>
    </source>
</evidence>
<dbReference type="EMBL" id="LSYS01003169">
    <property type="protein sequence ID" value="OPJ83769.1"/>
    <property type="molecule type" value="Genomic_DNA"/>
</dbReference>
<accession>A0A1V4KH36</accession>
<dbReference type="AlphaFoldDB" id="A0A1V4KH36"/>
<evidence type="ECO:0000313" key="2">
    <source>
        <dbReference type="Proteomes" id="UP000190648"/>
    </source>
</evidence>
<organism evidence="1 2">
    <name type="scientific">Patagioenas fasciata monilis</name>
    <dbReference type="NCBI Taxonomy" id="372326"/>
    <lineage>
        <taxon>Eukaryota</taxon>
        <taxon>Metazoa</taxon>
        <taxon>Chordata</taxon>
        <taxon>Craniata</taxon>
        <taxon>Vertebrata</taxon>
        <taxon>Euteleostomi</taxon>
        <taxon>Archelosauria</taxon>
        <taxon>Archosauria</taxon>
        <taxon>Dinosauria</taxon>
        <taxon>Saurischia</taxon>
        <taxon>Theropoda</taxon>
        <taxon>Coelurosauria</taxon>
        <taxon>Aves</taxon>
        <taxon>Neognathae</taxon>
        <taxon>Neoaves</taxon>
        <taxon>Columbimorphae</taxon>
        <taxon>Columbiformes</taxon>
        <taxon>Columbidae</taxon>
        <taxon>Patagioenas</taxon>
    </lineage>
</organism>
<protein>
    <submittedName>
        <fullName evidence="1">Uncharacterized protein</fullName>
    </submittedName>
</protein>
<keyword evidence="2" id="KW-1185">Reference proteome</keyword>
<comment type="caution">
    <text evidence="1">The sequence shown here is derived from an EMBL/GenBank/DDBJ whole genome shotgun (WGS) entry which is preliminary data.</text>
</comment>
<name>A0A1V4KH36_PATFA</name>